<dbReference type="EMBL" id="BSOT01000009">
    <property type="protein sequence ID" value="GLR72228.1"/>
    <property type="molecule type" value="Genomic_DNA"/>
</dbReference>
<dbReference type="AlphaFoldDB" id="A0AA37WJH5"/>
<dbReference type="Gene3D" id="3.40.50.300">
    <property type="entry name" value="P-loop containing nucleotide triphosphate hydrolases"/>
    <property type="match status" value="1"/>
</dbReference>
<comment type="caution">
    <text evidence="1">The sequence shown here is derived from an EMBL/GenBank/DDBJ whole genome shotgun (WGS) entry which is preliminary data.</text>
</comment>
<protein>
    <submittedName>
        <fullName evidence="1">Adenylyl-sulfate kinase</fullName>
    </submittedName>
</protein>
<dbReference type="GO" id="GO:0016301">
    <property type="term" value="F:kinase activity"/>
    <property type="evidence" value="ECO:0007669"/>
    <property type="project" value="UniProtKB-KW"/>
</dbReference>
<evidence type="ECO:0000313" key="1">
    <source>
        <dbReference type="EMBL" id="GLR72228.1"/>
    </source>
</evidence>
<evidence type="ECO:0000313" key="2">
    <source>
        <dbReference type="Proteomes" id="UP001156601"/>
    </source>
</evidence>
<dbReference type="Pfam" id="PF13671">
    <property type="entry name" value="AAA_33"/>
    <property type="match status" value="1"/>
</dbReference>
<gene>
    <name evidence="1" type="ORF">GCM10007852_31360</name>
</gene>
<accession>A0AA37WJH5</accession>
<proteinExistence type="predicted"/>
<reference evidence="1" key="1">
    <citation type="journal article" date="2014" name="Int. J. Syst. Evol. Microbiol.">
        <title>Complete genome sequence of Corynebacterium casei LMG S-19264T (=DSM 44701T), isolated from a smear-ripened cheese.</title>
        <authorList>
            <consortium name="US DOE Joint Genome Institute (JGI-PGF)"/>
            <person name="Walter F."/>
            <person name="Albersmeier A."/>
            <person name="Kalinowski J."/>
            <person name="Ruckert C."/>
        </authorList>
    </citation>
    <scope>NUCLEOTIDE SEQUENCE</scope>
    <source>
        <strain evidence="1">NBRC 110023</strain>
    </source>
</reference>
<dbReference type="PANTHER" id="PTHR37807:SF3">
    <property type="entry name" value="OS07G0160300 PROTEIN"/>
    <property type="match status" value="1"/>
</dbReference>
<organism evidence="1 2">
    <name type="scientific">Agaribacter marinus</name>
    <dbReference type="NCBI Taxonomy" id="1431249"/>
    <lineage>
        <taxon>Bacteria</taxon>
        <taxon>Pseudomonadati</taxon>
        <taxon>Pseudomonadota</taxon>
        <taxon>Gammaproteobacteria</taxon>
        <taxon>Alteromonadales</taxon>
        <taxon>Alteromonadaceae</taxon>
        <taxon>Agaribacter</taxon>
    </lineage>
</organism>
<reference evidence="1" key="2">
    <citation type="submission" date="2023-01" db="EMBL/GenBank/DDBJ databases">
        <title>Draft genome sequence of Agaribacter marinus strain NBRC 110023.</title>
        <authorList>
            <person name="Sun Q."/>
            <person name="Mori K."/>
        </authorList>
    </citation>
    <scope>NUCLEOTIDE SEQUENCE</scope>
    <source>
        <strain evidence="1">NBRC 110023</strain>
    </source>
</reference>
<sequence length="171" mass="19387">MLYIFGGLPGTDKTELSRYLAQTIAGVYIRIDTIEQVLKNKGIDNLYDEGYQVAFSVALDNLKNGLPVIADSTNPVEESRLAWRTLAKDAKVQYKEIEIICSDKSEHRRRVEKRRSDIPKLTLPPWDSVITREYEPWSSSDIVLDTAAKTPEQSKADLLHLLGIRNCSNSY</sequence>
<dbReference type="PANTHER" id="PTHR37807">
    <property type="entry name" value="OS07G0160300 PROTEIN"/>
    <property type="match status" value="1"/>
</dbReference>
<dbReference type="RefSeq" id="WP_284218630.1">
    <property type="nucleotide sequence ID" value="NZ_BSOT01000009.1"/>
</dbReference>
<dbReference type="InterPro" id="IPR027417">
    <property type="entry name" value="P-loop_NTPase"/>
</dbReference>
<keyword evidence="2" id="KW-1185">Reference proteome</keyword>
<name>A0AA37WJH5_9ALTE</name>
<keyword evidence="1" id="KW-0808">Transferase</keyword>
<keyword evidence="1" id="KW-0418">Kinase</keyword>
<dbReference type="SUPFAM" id="SSF52540">
    <property type="entry name" value="P-loop containing nucleoside triphosphate hydrolases"/>
    <property type="match status" value="1"/>
</dbReference>
<dbReference type="Proteomes" id="UP001156601">
    <property type="component" value="Unassembled WGS sequence"/>
</dbReference>